<dbReference type="Pfam" id="PF01805">
    <property type="entry name" value="Surp"/>
    <property type="match status" value="1"/>
</dbReference>
<dbReference type="PANTHER" id="PTHR36886:SF7">
    <property type="entry name" value="EXPRESSED PROTEIN"/>
    <property type="match status" value="1"/>
</dbReference>
<keyword evidence="2" id="KW-0479">Metal-binding</keyword>
<protein>
    <submittedName>
        <fullName evidence="5">Zinc finger CCCH domain-containing protein 55 isoform A</fullName>
    </submittedName>
</protein>
<feature type="compositionally biased region" description="Polar residues" evidence="3">
    <location>
        <begin position="99"/>
        <end position="120"/>
    </location>
</feature>
<feature type="domain" description="C3H1-type" evidence="4">
    <location>
        <begin position="794"/>
        <end position="821"/>
    </location>
</feature>
<feature type="compositionally biased region" description="Low complexity" evidence="3">
    <location>
        <begin position="136"/>
        <end position="150"/>
    </location>
</feature>
<proteinExistence type="predicted"/>
<dbReference type="InterPro" id="IPR035967">
    <property type="entry name" value="SWAP/Surp_sf"/>
</dbReference>
<dbReference type="InterPro" id="IPR000061">
    <property type="entry name" value="Surp"/>
</dbReference>
<keyword evidence="6" id="KW-1185">Reference proteome</keyword>
<keyword evidence="2" id="KW-0862">Zinc</keyword>
<dbReference type="InterPro" id="IPR052650">
    <property type="entry name" value="Zinc_finger_CCCH"/>
</dbReference>
<accession>A0A834SKW7</accession>
<evidence type="ECO:0000313" key="5">
    <source>
        <dbReference type="EMBL" id="KAF7806275.1"/>
    </source>
</evidence>
<feature type="compositionally biased region" description="Basic residues" evidence="3">
    <location>
        <begin position="748"/>
        <end position="777"/>
    </location>
</feature>
<dbReference type="PROSITE" id="PS50103">
    <property type="entry name" value="ZF_C3H1"/>
    <property type="match status" value="1"/>
</dbReference>
<feature type="region of interest" description="Disordered" evidence="3">
    <location>
        <begin position="1"/>
        <end position="48"/>
    </location>
</feature>
<sequence>MYNQVNNSSHMPGPPAYQQCPQAPPHPAHFQQGHPVPQVQHVPTAVPPHIGLSSPHVYIHGPPAPSSTVPLNPSVQVPSSLVQNTGHSYVIPHPQMHGNSMMHQTFSSFGQNSQHSSNLGVHTLHIPPPGPPLPLSHPHQGSSWASGPPLRGMPPPPPPPASSSHSQGQTMYRPPLPPCPPQPGDVQSLQHIPLPPPAPSTSGFHAPPPLPSSPPPIPPSPPPLASPVTTTSKSSKLCSSELKSVDFVDDVVASAMSDIASFPKESGGCREVAIVNRDELFTTKNAFLDLPPPPCRPKEDKNVQKIEALCQLIAENGPGIKDKIREDEYKNPEYAFLFGDDPGTDAAISHEYFLWMKKKRILEHKWRDKKSESQLVADSSMQSYHLNVETKCNSATDSDMEMEDDITLSDKDLEMSHTIEALNQQSDCVVENLSMKDQTQQLQNSMENRPVNDILDSGVSCSGRLEVSKECEGPELSFDLEHINSAKSVIQVHSTVNDSVEVALSSHSKSADPLVDNLTEHGASDHAEASPHKDSGQLIMSGSPIRLLQDYATDNTSDNEDETCFADASTLTVSTGPATSASAAFKDFGSSLKTDVGSKSPSPTQKGCELLSKASQNDSEVSLRLVQEDKGTHTRSVVSGTDGACVKHNLENQIPVKFDAFVETPKGEDGIKSGDIGCTSKSGNAEQEDDKRTSECELNPLKVDKFGRLAREGPTDSDSDDSRNRYSRRRNRRDRSWSRSRSPIERNSRRRRRSPRRRKERRNWSHSRSPRNRRSRSRSPILRRSGEFNGENVKRDKGQCFDFLRGKCYRGAYCRYVHHEPEKNAGSRRHRNKHTLEVSSSSKYSRIHEGMKNISAKVSGDECDVVRSQDMLLCQNIRGSSTGQEVEQRKEDSVRNAVVSTTLDHDGQSVNAASFKSENSIEVTPEVRETLVAREEPSTIIRDNETSQRTIDSHQQCLVDGFPSNSISGGDALKLSGGASQNVVSSENGSSVQQYQSDTLVGVLEQSDHLTQPTNASFVSDLSPDGNTLIASTSKISSSEPLPHMLSSTQLQSTSYSVNQQLSAEQSPMCSQASNELRAHSTSAGFPLHSYPLPPPPAFSHSYGQNFVQPQMSRDYVVMQQNTFFPYQSTSREPYPAPLHAQNPHFSVPSNSSWTSLPPPPARLIYSSNSDAGIPTSYVSSEFNENKLNPRTDSVSQISVRPGVPLNIQGSQYQEQAYRTMQEHSRPLMLTETFSSKPPAHGDLADQSRAVLNVDKDDHYKQLPIHDSKFSSSPSFTSLHSQSKPFSWESSVNRVQPSSYRLPPEEHFKSASLFHPFSQKQQPIYSLQYSASDVNLGVPGETVTVSRFQPDVLDSNHSASLPDLGGSRISAHYNPYASTFEEPLSSKFSSSIFRQEKDIIHVNGSFSSHRTPVNGQGAFGVESRQTASSPKSARAVGKVLPRSGSDQYDPLFDSIEPSSTSLKRFDLDQKQEVTGESNISLRPKSSYKSLDVEENKQWEVAAVASTSSQNNDEYGETADAEVGAVEDESLSNPVNVANMTTGDIEIDQVKSPGKKKKSKDSRSMKLFKVCIANFVKEVLKPSWRQGNMSKVAFKTIVKKTVDKVSGAMKGHRVPKSQAKINQYIDSSQRKLTKLVMGYVDKYVKV</sequence>
<keyword evidence="2" id="KW-0863">Zinc-finger</keyword>
<feature type="zinc finger region" description="C3H1-type" evidence="2">
    <location>
        <begin position="794"/>
        <end position="821"/>
    </location>
</feature>
<dbReference type="GO" id="GO:0006397">
    <property type="term" value="P:mRNA processing"/>
    <property type="evidence" value="ECO:0007669"/>
    <property type="project" value="UniProtKB-KW"/>
</dbReference>
<feature type="region of interest" description="Disordered" evidence="3">
    <location>
        <begin position="99"/>
        <end position="232"/>
    </location>
</feature>
<evidence type="ECO:0000256" key="1">
    <source>
        <dbReference type="ARBA" id="ARBA00022664"/>
    </source>
</evidence>
<dbReference type="EMBL" id="JAAIUW010000012">
    <property type="protein sequence ID" value="KAF7806275.1"/>
    <property type="molecule type" value="Genomic_DNA"/>
</dbReference>
<dbReference type="SUPFAM" id="SSF109905">
    <property type="entry name" value="Surp module (SWAP domain)"/>
    <property type="match status" value="1"/>
</dbReference>
<dbReference type="PANTHER" id="PTHR36886">
    <property type="entry name" value="PROTEIN FRIGIDA-ESSENTIAL 1"/>
    <property type="match status" value="1"/>
</dbReference>
<dbReference type="GO" id="GO:0003723">
    <property type="term" value="F:RNA binding"/>
    <property type="evidence" value="ECO:0007669"/>
    <property type="project" value="InterPro"/>
</dbReference>
<dbReference type="Gene3D" id="1.10.10.790">
    <property type="entry name" value="Surp module"/>
    <property type="match status" value="1"/>
</dbReference>
<feature type="compositionally biased region" description="Pro residues" evidence="3">
    <location>
        <begin position="206"/>
        <end position="225"/>
    </location>
</feature>
<feature type="compositionally biased region" description="Basic and acidic residues" evidence="3">
    <location>
        <begin position="734"/>
        <end position="747"/>
    </location>
</feature>
<gene>
    <name evidence="5" type="ORF">G2W53_038436</name>
</gene>
<dbReference type="GO" id="GO:0008270">
    <property type="term" value="F:zinc ion binding"/>
    <property type="evidence" value="ECO:0007669"/>
    <property type="project" value="UniProtKB-KW"/>
</dbReference>
<feature type="region of interest" description="Disordered" evidence="3">
    <location>
        <begin position="665"/>
        <end position="790"/>
    </location>
</feature>
<evidence type="ECO:0000256" key="2">
    <source>
        <dbReference type="PROSITE-ProRule" id="PRU00723"/>
    </source>
</evidence>
<evidence type="ECO:0000313" key="6">
    <source>
        <dbReference type="Proteomes" id="UP000634136"/>
    </source>
</evidence>
<name>A0A834SKW7_9FABA</name>
<feature type="compositionally biased region" description="Polar residues" evidence="3">
    <location>
        <begin position="1"/>
        <end position="10"/>
    </location>
</feature>
<evidence type="ECO:0000259" key="4">
    <source>
        <dbReference type="PROSITE" id="PS50103"/>
    </source>
</evidence>
<feature type="region of interest" description="Disordered" evidence="3">
    <location>
        <begin position="1422"/>
        <end position="1442"/>
    </location>
</feature>
<dbReference type="Proteomes" id="UP000634136">
    <property type="component" value="Unassembled WGS sequence"/>
</dbReference>
<feature type="region of interest" description="Disordered" evidence="3">
    <location>
        <begin position="823"/>
        <end position="844"/>
    </location>
</feature>
<dbReference type="OrthoDB" id="21470at2759"/>
<keyword evidence="1" id="KW-0507">mRNA processing</keyword>
<feature type="compositionally biased region" description="Pro residues" evidence="3">
    <location>
        <begin position="174"/>
        <end position="183"/>
    </location>
</feature>
<feature type="compositionally biased region" description="Low complexity" evidence="3">
    <location>
        <begin position="28"/>
        <end position="48"/>
    </location>
</feature>
<feature type="compositionally biased region" description="Pro residues" evidence="3">
    <location>
        <begin position="126"/>
        <end position="135"/>
    </location>
</feature>
<evidence type="ECO:0000256" key="3">
    <source>
        <dbReference type="SAM" id="MobiDB-lite"/>
    </source>
</evidence>
<organism evidence="5 6">
    <name type="scientific">Senna tora</name>
    <dbReference type="NCBI Taxonomy" id="362788"/>
    <lineage>
        <taxon>Eukaryota</taxon>
        <taxon>Viridiplantae</taxon>
        <taxon>Streptophyta</taxon>
        <taxon>Embryophyta</taxon>
        <taxon>Tracheophyta</taxon>
        <taxon>Spermatophyta</taxon>
        <taxon>Magnoliopsida</taxon>
        <taxon>eudicotyledons</taxon>
        <taxon>Gunneridae</taxon>
        <taxon>Pentapetalae</taxon>
        <taxon>rosids</taxon>
        <taxon>fabids</taxon>
        <taxon>Fabales</taxon>
        <taxon>Fabaceae</taxon>
        <taxon>Caesalpinioideae</taxon>
        <taxon>Cassia clade</taxon>
        <taxon>Senna</taxon>
    </lineage>
</organism>
<reference evidence="5" key="1">
    <citation type="submission" date="2020-09" db="EMBL/GenBank/DDBJ databases">
        <title>Genome-Enabled Discovery of Anthraquinone Biosynthesis in Senna tora.</title>
        <authorList>
            <person name="Kang S.-H."/>
            <person name="Pandey R.P."/>
            <person name="Lee C.-M."/>
            <person name="Sim J.-S."/>
            <person name="Jeong J.-T."/>
            <person name="Choi B.-S."/>
            <person name="Jung M."/>
            <person name="Ginzburg D."/>
            <person name="Zhao K."/>
            <person name="Won S.Y."/>
            <person name="Oh T.-J."/>
            <person name="Yu Y."/>
            <person name="Kim N.-H."/>
            <person name="Lee O.R."/>
            <person name="Lee T.-H."/>
            <person name="Bashyal P."/>
            <person name="Kim T.-S."/>
            <person name="Lee W.-H."/>
            <person name="Kawkins C."/>
            <person name="Kim C.-K."/>
            <person name="Kim J.S."/>
            <person name="Ahn B.O."/>
            <person name="Rhee S.Y."/>
            <person name="Sohng J.K."/>
        </authorList>
    </citation>
    <scope>NUCLEOTIDE SEQUENCE</scope>
    <source>
        <tissue evidence="5">Leaf</tissue>
    </source>
</reference>
<dbReference type="InterPro" id="IPR000571">
    <property type="entry name" value="Znf_CCCH"/>
</dbReference>
<feature type="compositionally biased region" description="Pro residues" evidence="3">
    <location>
        <begin position="151"/>
        <end position="161"/>
    </location>
</feature>
<feature type="compositionally biased region" description="Basic and acidic residues" evidence="3">
    <location>
        <begin position="702"/>
        <end position="724"/>
    </location>
</feature>
<comment type="caution">
    <text evidence="5">The sequence shown here is derived from an EMBL/GenBank/DDBJ whole genome shotgun (WGS) entry which is preliminary data.</text>
</comment>